<gene>
    <name evidence="1" type="ORF">LCGC14_2181760</name>
</gene>
<dbReference type="EMBL" id="LAZR01028383">
    <property type="protein sequence ID" value="KKL62785.1"/>
    <property type="molecule type" value="Genomic_DNA"/>
</dbReference>
<comment type="caution">
    <text evidence="1">The sequence shown here is derived from an EMBL/GenBank/DDBJ whole genome shotgun (WGS) entry which is preliminary data.</text>
</comment>
<dbReference type="AlphaFoldDB" id="A0A0F9FZN6"/>
<organism evidence="1">
    <name type="scientific">marine sediment metagenome</name>
    <dbReference type="NCBI Taxonomy" id="412755"/>
    <lineage>
        <taxon>unclassified sequences</taxon>
        <taxon>metagenomes</taxon>
        <taxon>ecological metagenomes</taxon>
    </lineage>
</organism>
<protein>
    <submittedName>
        <fullName evidence="1">Uncharacterized protein</fullName>
    </submittedName>
</protein>
<proteinExistence type="predicted"/>
<reference evidence="1" key="1">
    <citation type="journal article" date="2015" name="Nature">
        <title>Complex archaea that bridge the gap between prokaryotes and eukaryotes.</title>
        <authorList>
            <person name="Spang A."/>
            <person name="Saw J.H."/>
            <person name="Jorgensen S.L."/>
            <person name="Zaremba-Niedzwiedzka K."/>
            <person name="Martijn J."/>
            <person name="Lind A.E."/>
            <person name="van Eijk R."/>
            <person name="Schleper C."/>
            <person name="Guy L."/>
            <person name="Ettema T.J."/>
        </authorList>
    </citation>
    <scope>NUCLEOTIDE SEQUENCE</scope>
</reference>
<name>A0A0F9FZN6_9ZZZZ</name>
<sequence length="156" mass="17423">MGYTHYWSYDRDFDRRALGLALLDAREIVKAVQARGISLRGGLGEGEPMVGEGICFNGNASREEDHETFLFPMSTVGEEESMEINGQPWDFCKTAEKPYDLAVCAVLLVLKHHLGSKLRVGSDGDSGDWQQAVDLVKKLFGYDIEFVREDTVFVNA</sequence>
<accession>A0A0F9FZN6</accession>
<evidence type="ECO:0000313" key="1">
    <source>
        <dbReference type="EMBL" id="KKL62785.1"/>
    </source>
</evidence>